<keyword evidence="1" id="KW-0677">Repeat</keyword>
<protein>
    <submittedName>
        <fullName evidence="3">Uncharacterized protein</fullName>
    </submittedName>
</protein>
<organism evidence="3 4">
    <name type="scientific">Kipferlia bialata</name>
    <dbReference type="NCBI Taxonomy" id="797122"/>
    <lineage>
        <taxon>Eukaryota</taxon>
        <taxon>Metamonada</taxon>
        <taxon>Carpediemonas-like organisms</taxon>
        <taxon>Kipferlia</taxon>
    </lineage>
</organism>
<dbReference type="PANTHER" id="PTHR24111">
    <property type="entry name" value="LEUCINE-RICH REPEAT-CONTAINING PROTEIN 34"/>
    <property type="match status" value="1"/>
</dbReference>
<feature type="region of interest" description="Disordered" evidence="2">
    <location>
        <begin position="605"/>
        <end position="745"/>
    </location>
</feature>
<dbReference type="EMBL" id="BDIP01002007">
    <property type="protein sequence ID" value="GIQ85561.1"/>
    <property type="molecule type" value="Genomic_DNA"/>
</dbReference>
<dbReference type="Proteomes" id="UP000265618">
    <property type="component" value="Unassembled WGS sequence"/>
</dbReference>
<gene>
    <name evidence="3" type="ORF">KIPB_007250</name>
</gene>
<evidence type="ECO:0000256" key="2">
    <source>
        <dbReference type="SAM" id="MobiDB-lite"/>
    </source>
</evidence>
<evidence type="ECO:0000313" key="3">
    <source>
        <dbReference type="EMBL" id="GIQ85561.1"/>
    </source>
</evidence>
<dbReference type="SUPFAM" id="SSF52047">
    <property type="entry name" value="RNI-like"/>
    <property type="match status" value="1"/>
</dbReference>
<dbReference type="InterPro" id="IPR032675">
    <property type="entry name" value="LRR_dom_sf"/>
</dbReference>
<feature type="region of interest" description="Disordered" evidence="2">
    <location>
        <begin position="541"/>
        <end position="572"/>
    </location>
</feature>
<dbReference type="Gene3D" id="3.80.10.10">
    <property type="entry name" value="Ribonuclease Inhibitor"/>
    <property type="match status" value="2"/>
</dbReference>
<feature type="compositionally biased region" description="Basic and acidic residues" evidence="2">
    <location>
        <begin position="605"/>
        <end position="624"/>
    </location>
</feature>
<dbReference type="AlphaFoldDB" id="A0A9K3CYF2"/>
<feature type="compositionally biased region" description="Polar residues" evidence="2">
    <location>
        <begin position="480"/>
        <end position="491"/>
    </location>
</feature>
<feature type="compositionally biased region" description="Polar residues" evidence="2">
    <location>
        <begin position="634"/>
        <end position="643"/>
    </location>
</feature>
<evidence type="ECO:0000313" key="4">
    <source>
        <dbReference type="Proteomes" id="UP000265618"/>
    </source>
</evidence>
<feature type="region of interest" description="Disordered" evidence="2">
    <location>
        <begin position="765"/>
        <end position="792"/>
    </location>
</feature>
<sequence>MSLDLSRTSLCDRSMSALSRLIGLRRLHVHTLSLGGASFTASGLLQMASILSSSGVHSLTLRYCTVPDADMARFLSLLCSGATQHSGSSRHANTSHGSVSSCLSRHEFRLTSLDLSGSVCGPLSSHQLTRLLREVDTLESVTLCGARLGHGADSQGVSPVDALLSAICDSSLSAVDISGVDLSGDHPLLETLVSMATLRRLTLSNTHITEGRGEVEGEGEGSLNLGYVGSGVVGACVQELNMARCGICDVATLPEGVQANSSLVRVNLRDNPLDTRSVTRLQRAAEGHLTLKVMSLSISGGSGMSQCTGGGDMGYARPDDIDTDAHPSSRSVYNTPSVGRYSRSASVSVSAPRYSAEPPSRSPSSLPMPCGTAPAAMSSLPVFPSYDLFSAVDGLTGRGDVSTVGRSRSRGRSMGRMGGAVGSFHSPSGRICASPAVVQGPMQGSLPPTPGHPDPRRSVSVSHSGYLGSEAGDSAYRSPSPYTGPSHSLQSMHLEGGQPPYATSRSYTSGGTVMSADTMYDRYLSQYAESARARRTMAEAMRPPPTHSPSPSLAHHRGLGVQSHPKTSTNVPQYRNGEAVFSLSKTQLGDLLAQQKREILAEVERERGKAEERERQERARDRRSLTPNPPDVSVSRSPYSTNVLREREASPSRGTPVPPKRVSDGTLTLTVQGGARQPKRSTPPPSIPSHSASATSVYSAYSEGGGEREREAAERQTAAARARLVPNRSNPPRGRGVPRQTQRHVVDQHPGTSLLASMAQTLRDQQALEGSEGSGGSEVGGVSSPLSSGAASPTVTPSWMYMPLSNANTSRIERCVSRRKAEFCLKHRFGVAGNEFTRLIAVVSPASVSLFHRKAFKGKGKLYQTLPLRDMALIDIDHAQRFLVVSGQRELLISAHKREKLLLMRTLLSFIHHFSQGASEVGGDGRDVSQYMAYESSMEGTATETSMSHSYA</sequence>
<feature type="region of interest" description="Disordered" evidence="2">
    <location>
        <begin position="309"/>
        <end position="369"/>
    </location>
</feature>
<proteinExistence type="predicted"/>
<feature type="compositionally biased region" description="Basic and acidic residues" evidence="2">
    <location>
        <begin position="705"/>
        <end position="714"/>
    </location>
</feature>
<keyword evidence="4" id="KW-1185">Reference proteome</keyword>
<feature type="compositionally biased region" description="Low complexity" evidence="2">
    <location>
        <begin position="337"/>
        <end position="369"/>
    </location>
</feature>
<reference evidence="3 4" key="1">
    <citation type="journal article" date="2018" name="PLoS ONE">
        <title>The draft genome of Kipferlia bialata reveals reductive genome evolution in fornicate parasites.</title>
        <authorList>
            <person name="Tanifuji G."/>
            <person name="Takabayashi S."/>
            <person name="Kume K."/>
            <person name="Takagi M."/>
            <person name="Nakayama T."/>
            <person name="Kamikawa R."/>
            <person name="Inagaki Y."/>
            <person name="Hashimoto T."/>
        </authorList>
    </citation>
    <scope>NUCLEOTIDE SEQUENCE [LARGE SCALE GENOMIC DNA]</scope>
    <source>
        <strain evidence="3">NY0173</strain>
    </source>
</reference>
<feature type="non-terminal residue" evidence="3">
    <location>
        <position position="1"/>
    </location>
</feature>
<dbReference type="InterPro" id="IPR052201">
    <property type="entry name" value="LRR-containing_regulator"/>
</dbReference>
<accession>A0A9K3CYF2</accession>
<feature type="compositionally biased region" description="Basic and acidic residues" evidence="2">
    <location>
        <begin position="317"/>
        <end position="327"/>
    </location>
</feature>
<comment type="caution">
    <text evidence="3">The sequence shown here is derived from an EMBL/GenBank/DDBJ whole genome shotgun (WGS) entry which is preliminary data.</text>
</comment>
<feature type="compositionally biased region" description="Low complexity" evidence="2">
    <location>
        <begin position="688"/>
        <end position="702"/>
    </location>
</feature>
<feature type="region of interest" description="Disordered" evidence="2">
    <location>
        <begin position="433"/>
        <end position="508"/>
    </location>
</feature>
<evidence type="ECO:0000256" key="1">
    <source>
        <dbReference type="ARBA" id="ARBA00022737"/>
    </source>
</evidence>
<feature type="compositionally biased region" description="Low complexity" evidence="2">
    <location>
        <begin position="780"/>
        <end position="792"/>
    </location>
</feature>
<name>A0A9K3CYF2_9EUKA</name>
<dbReference type="PANTHER" id="PTHR24111:SF0">
    <property type="entry name" value="LEUCINE-RICH REPEAT-CONTAINING PROTEIN"/>
    <property type="match status" value="1"/>
</dbReference>